<dbReference type="PATRIC" id="fig|1526658.3.peg.75"/>
<dbReference type="RefSeq" id="WP_054210186.1">
    <property type="nucleotide sequence ID" value="NZ_LGSZ01000048.1"/>
</dbReference>
<proteinExistence type="predicted"/>
<organism evidence="2 3">
    <name type="scientific">Bosea vaviloviae</name>
    <dbReference type="NCBI Taxonomy" id="1526658"/>
    <lineage>
        <taxon>Bacteria</taxon>
        <taxon>Pseudomonadati</taxon>
        <taxon>Pseudomonadota</taxon>
        <taxon>Alphaproteobacteria</taxon>
        <taxon>Hyphomicrobiales</taxon>
        <taxon>Boseaceae</taxon>
        <taxon>Bosea</taxon>
    </lineage>
</organism>
<name>A0A0N1F2N0_9HYPH</name>
<sequence length="552" mass="58404">MTRALDPVDIAIGWDRLISIVDEGAAALIRTSFSTLVREGLDLSVMLFDAQGRMIAQSTKCIPVFIGTAPVTMAAMLAKHPPQTLRPGDVVVSNDPVIGTGHMFDIAVMRPIFRGDAIVAYAMSITHLPDIGGMGFSAAATEIYHEGLRLPIWKLFDAGRRDENLIDLIALNVRVPDQVLGDIMANVSCIEIVGRQLIDFMDEAGLDSLGPIADAILSQTEAAVRAALTAIPDGIYENSLDVEALDEVRRLCCRIEKRGDAVSIDFAETGPCVRAGINVPFSYTKSMALYTLKCVATPKLPNNDGATAPITVCAPIDCILNAVPPAPSAGRHTIGHFIMPLLFGALAEIVPERVTAGSGLINMMTFQGRLPDGTAATTGYFAAGGFGAMSGLDGRPTTPGSSNMGSTPTEIFEPLSGLLVERKALRPDSGGAGQFRGGPGQDVVMRNDSGHPMTLFSMANRTQFPALGIAGGLPGARREHLVNGQAIAAQGRHELAPGDRLTLQEAGGAGFGPPAARRREQIEDDIRRGFVTRDGVARDYGAAEFGMDTDET</sequence>
<evidence type="ECO:0000313" key="2">
    <source>
        <dbReference type="EMBL" id="KPH79530.1"/>
    </source>
</evidence>
<keyword evidence="3" id="KW-1185">Reference proteome</keyword>
<dbReference type="OrthoDB" id="9761586at2"/>
<feature type="domain" description="Hydantoinase B/oxoprolinase" evidence="1">
    <location>
        <begin position="6"/>
        <end position="514"/>
    </location>
</feature>
<reference evidence="2 3" key="1">
    <citation type="submission" date="2015-07" db="EMBL/GenBank/DDBJ databases">
        <title>Whole genome sequencing of Bosea vaviloviae isolated from cave pool.</title>
        <authorList>
            <person name="Tan N.E.H."/>
            <person name="Lee Y.P."/>
            <person name="Gan H.M."/>
            <person name="Barton H."/>
            <person name="Savka M.A."/>
        </authorList>
    </citation>
    <scope>NUCLEOTIDE SEQUENCE [LARGE SCALE GENOMIC DNA]</scope>
    <source>
        <strain evidence="2 3">SD260</strain>
    </source>
</reference>
<protein>
    <recommendedName>
        <fullName evidence="1">Hydantoinase B/oxoprolinase domain-containing protein</fullName>
    </recommendedName>
</protein>
<dbReference type="AlphaFoldDB" id="A0A0N1F2N0"/>
<dbReference type="GO" id="GO:0005829">
    <property type="term" value="C:cytosol"/>
    <property type="evidence" value="ECO:0007669"/>
    <property type="project" value="TreeGrafter"/>
</dbReference>
<dbReference type="Pfam" id="PF02538">
    <property type="entry name" value="Hydantoinase_B"/>
    <property type="match status" value="1"/>
</dbReference>
<dbReference type="EMBL" id="LGSZ01000048">
    <property type="protein sequence ID" value="KPH79530.1"/>
    <property type="molecule type" value="Genomic_DNA"/>
</dbReference>
<evidence type="ECO:0000313" key="3">
    <source>
        <dbReference type="Proteomes" id="UP000037822"/>
    </source>
</evidence>
<dbReference type="InterPro" id="IPR003692">
    <property type="entry name" value="Hydantoinase_B"/>
</dbReference>
<dbReference type="Proteomes" id="UP000037822">
    <property type="component" value="Unassembled WGS sequence"/>
</dbReference>
<accession>A0A0N1F2N0</accession>
<dbReference type="InterPro" id="IPR045079">
    <property type="entry name" value="Oxoprolinase-like"/>
</dbReference>
<dbReference type="GO" id="GO:0006749">
    <property type="term" value="P:glutathione metabolic process"/>
    <property type="evidence" value="ECO:0007669"/>
    <property type="project" value="TreeGrafter"/>
</dbReference>
<comment type="caution">
    <text evidence="2">The sequence shown here is derived from an EMBL/GenBank/DDBJ whole genome shotgun (WGS) entry which is preliminary data.</text>
</comment>
<dbReference type="PANTHER" id="PTHR11365:SF23">
    <property type="entry name" value="HYPOTHETICAL 5-OXOPROLINASE (EUROFUNG)-RELATED"/>
    <property type="match status" value="1"/>
</dbReference>
<dbReference type="GO" id="GO:0017168">
    <property type="term" value="F:5-oxoprolinase (ATP-hydrolyzing) activity"/>
    <property type="evidence" value="ECO:0007669"/>
    <property type="project" value="TreeGrafter"/>
</dbReference>
<gene>
    <name evidence="2" type="ORF">AE618_16645</name>
</gene>
<dbReference type="PANTHER" id="PTHR11365">
    <property type="entry name" value="5-OXOPROLINASE RELATED"/>
    <property type="match status" value="1"/>
</dbReference>
<evidence type="ECO:0000259" key="1">
    <source>
        <dbReference type="Pfam" id="PF02538"/>
    </source>
</evidence>